<name>A0A212JI41_9FIRM</name>
<evidence type="ECO:0000313" key="1">
    <source>
        <dbReference type="EMBL" id="SBV99139.1"/>
    </source>
</evidence>
<organism evidence="1">
    <name type="scientific">uncultured Eubacteriales bacterium</name>
    <dbReference type="NCBI Taxonomy" id="172733"/>
    <lineage>
        <taxon>Bacteria</taxon>
        <taxon>Bacillati</taxon>
        <taxon>Bacillota</taxon>
        <taxon>Clostridia</taxon>
        <taxon>Eubacteriales</taxon>
        <taxon>environmental samples</taxon>
    </lineage>
</organism>
<accession>A0A212JI41</accession>
<protein>
    <submittedName>
        <fullName evidence="1">Uncharacterized protein</fullName>
    </submittedName>
</protein>
<dbReference type="EMBL" id="FLUN01000001">
    <property type="protein sequence ID" value="SBV99139.1"/>
    <property type="molecule type" value="Genomic_DNA"/>
</dbReference>
<reference evidence="1" key="1">
    <citation type="submission" date="2016-04" db="EMBL/GenBank/DDBJ databases">
        <authorList>
            <person name="Evans L.H."/>
            <person name="Alamgir A."/>
            <person name="Owens N."/>
            <person name="Weber N.D."/>
            <person name="Virtaneva K."/>
            <person name="Barbian K."/>
            <person name="Babar A."/>
            <person name="Rosenke K."/>
        </authorList>
    </citation>
    <scope>NUCLEOTIDE SEQUENCE</scope>
    <source>
        <strain evidence="1">86</strain>
    </source>
</reference>
<sequence length="58" mass="6370">MPEAQMNMLPDIFDNLLMSAQMEGLTVTEQIWSMCVAIAAGDCTLEDCLKQIGAGYKE</sequence>
<proteinExistence type="predicted"/>
<dbReference type="AlphaFoldDB" id="A0A212JI41"/>
<gene>
    <name evidence="1" type="ORF">KL86CLO1_11143</name>
</gene>